<name>A0A699KPK2_TANCI</name>
<gene>
    <name evidence="2" type="ORF">Tci_677125</name>
</gene>
<feature type="region of interest" description="Disordered" evidence="1">
    <location>
        <begin position="73"/>
        <end position="140"/>
    </location>
</feature>
<sequence length="376" mass="41426">MASHEKKKITPLLISSIRFTKLIIHHLKTKYNIYPRTGLPLHYLHKDNVLGNLRFVGKDGRDVFDGEHGMAEEGAVPKSHALEATKVTKPSAPTATKVTKPTGDKASKPKSTSSQPSKPKSASTKPSKIAGLMGKTRKPKSPLKLVDKFADEGVPIAEPILTGEEADLQRGIELSLKDLEVRNQGPAHPVVFREPDSGRFQLLLKTLKKKSPVDQYIFHRRSPKTTRPSGNVESPFLDAELADSEMESDKTVTPVNKEKDSSNRELTEINARVQDEGQAGSNPGKQDEGQTGSNPGNAAELQTHPSHEQMDEEFTITAYPNVQENHKLPTKDQPHEEEPEKTNDESEVQSMFTVPIHQDTSLVPPMTTPVLDLPTS</sequence>
<proteinExistence type="predicted"/>
<protein>
    <submittedName>
        <fullName evidence="2">Uncharacterized protein</fullName>
    </submittedName>
</protein>
<dbReference type="AlphaFoldDB" id="A0A699KPK2"/>
<comment type="caution">
    <text evidence="2">The sequence shown here is derived from an EMBL/GenBank/DDBJ whole genome shotgun (WGS) entry which is preliminary data.</text>
</comment>
<feature type="compositionally biased region" description="Basic and acidic residues" evidence="1">
    <location>
        <begin position="256"/>
        <end position="267"/>
    </location>
</feature>
<feature type="compositionally biased region" description="Polar residues" evidence="1">
    <location>
        <begin position="279"/>
        <end position="296"/>
    </location>
</feature>
<accession>A0A699KPK2</accession>
<feature type="compositionally biased region" description="Basic and acidic residues" evidence="1">
    <location>
        <begin position="324"/>
        <end position="344"/>
    </location>
</feature>
<evidence type="ECO:0000256" key="1">
    <source>
        <dbReference type="SAM" id="MobiDB-lite"/>
    </source>
</evidence>
<reference evidence="2" key="1">
    <citation type="journal article" date="2019" name="Sci. Rep.">
        <title>Draft genome of Tanacetum cinerariifolium, the natural source of mosquito coil.</title>
        <authorList>
            <person name="Yamashiro T."/>
            <person name="Shiraishi A."/>
            <person name="Satake H."/>
            <person name="Nakayama K."/>
        </authorList>
    </citation>
    <scope>NUCLEOTIDE SEQUENCE</scope>
</reference>
<dbReference type="EMBL" id="BKCJ010541602">
    <property type="protein sequence ID" value="GFB05154.1"/>
    <property type="molecule type" value="Genomic_DNA"/>
</dbReference>
<feature type="compositionally biased region" description="Low complexity" evidence="1">
    <location>
        <begin position="109"/>
        <end position="128"/>
    </location>
</feature>
<feature type="region of interest" description="Disordered" evidence="1">
    <location>
        <begin position="241"/>
        <end position="376"/>
    </location>
</feature>
<evidence type="ECO:0000313" key="2">
    <source>
        <dbReference type="EMBL" id="GFB05154.1"/>
    </source>
</evidence>
<organism evidence="2">
    <name type="scientific">Tanacetum cinerariifolium</name>
    <name type="common">Dalmatian daisy</name>
    <name type="synonym">Chrysanthemum cinerariifolium</name>
    <dbReference type="NCBI Taxonomy" id="118510"/>
    <lineage>
        <taxon>Eukaryota</taxon>
        <taxon>Viridiplantae</taxon>
        <taxon>Streptophyta</taxon>
        <taxon>Embryophyta</taxon>
        <taxon>Tracheophyta</taxon>
        <taxon>Spermatophyta</taxon>
        <taxon>Magnoliopsida</taxon>
        <taxon>eudicotyledons</taxon>
        <taxon>Gunneridae</taxon>
        <taxon>Pentapetalae</taxon>
        <taxon>asterids</taxon>
        <taxon>campanulids</taxon>
        <taxon>Asterales</taxon>
        <taxon>Asteraceae</taxon>
        <taxon>Asteroideae</taxon>
        <taxon>Anthemideae</taxon>
        <taxon>Anthemidinae</taxon>
        <taxon>Tanacetum</taxon>
    </lineage>
</organism>